<dbReference type="Proteomes" id="UP000190105">
    <property type="component" value="Unassembled WGS sequence"/>
</dbReference>
<dbReference type="InterPro" id="IPR019906">
    <property type="entry name" value="Ribosomal_uL6_bac-type"/>
</dbReference>
<keyword evidence="11" id="KW-1185">Reference proteome</keyword>
<dbReference type="HAMAP" id="MF_01365_B">
    <property type="entry name" value="Ribosomal_uL6_B"/>
    <property type="match status" value="1"/>
</dbReference>
<dbReference type="PANTHER" id="PTHR11655:SF14">
    <property type="entry name" value="LARGE RIBOSOMAL SUBUNIT PROTEIN UL6M"/>
    <property type="match status" value="1"/>
</dbReference>
<keyword evidence="3 6" id="KW-0694">RNA-binding</keyword>
<dbReference type="PRINTS" id="PR00059">
    <property type="entry name" value="RIBOSOMALL6"/>
</dbReference>
<comment type="function">
    <text evidence="6 8">This protein binds to the 23S rRNA, and is important in its secondary structure. It is located near the subunit interface in the base of the L7/L12 stalk, and near the tRNA binding site of the peptidyltransferase center.</text>
</comment>
<dbReference type="InterPro" id="IPR020040">
    <property type="entry name" value="Ribosomal_uL6_a/b-dom"/>
</dbReference>
<evidence type="ECO:0000256" key="8">
    <source>
        <dbReference type="RuleBase" id="RU003870"/>
    </source>
</evidence>
<sequence>MSRIGRLPIALPQGVTVSIDGNNVVTVKGPKGTLTKEMSKVINIKVEDGKVVVTRPNDEKENRALHGLTRALIKNMVVGVTEGYQKTLELVGVGYKAAKQGKKLVLNVGYSHPVEIEPVEGIEFDVPAPTQVIVKGINKEVVGQVAAVVRSVREPEPYKGKGIKYSNEVIRRKEGKTGKK</sequence>
<evidence type="ECO:0000313" key="10">
    <source>
        <dbReference type="EMBL" id="SKA99172.1"/>
    </source>
</evidence>
<keyword evidence="4 6" id="KW-0689">Ribosomal protein</keyword>
<evidence type="ECO:0000256" key="7">
    <source>
        <dbReference type="RuleBase" id="RU003869"/>
    </source>
</evidence>
<accession>A0A1T4YBG2</accession>
<dbReference type="InterPro" id="IPR000702">
    <property type="entry name" value="Ribosomal_uL6-like"/>
</dbReference>
<dbReference type="FunFam" id="3.90.930.12:FF:000002">
    <property type="entry name" value="50S ribosomal protein L6"/>
    <property type="match status" value="1"/>
</dbReference>
<dbReference type="SUPFAM" id="SSF56053">
    <property type="entry name" value="Ribosomal protein L6"/>
    <property type="match status" value="2"/>
</dbReference>
<dbReference type="STRING" id="1147123.SAMN05443428_13422"/>
<feature type="domain" description="Large ribosomal subunit protein uL6 alpha-beta" evidence="9">
    <location>
        <begin position="91"/>
        <end position="165"/>
    </location>
</feature>
<gene>
    <name evidence="6" type="primary">rplF</name>
    <name evidence="10" type="ORF">SAMN05443428_13422</name>
</gene>
<name>A0A1T4YBG2_9CLOT</name>
<evidence type="ECO:0000256" key="1">
    <source>
        <dbReference type="ARBA" id="ARBA00009356"/>
    </source>
</evidence>
<dbReference type="GO" id="GO:0002181">
    <property type="term" value="P:cytoplasmic translation"/>
    <property type="evidence" value="ECO:0007669"/>
    <property type="project" value="TreeGrafter"/>
</dbReference>
<dbReference type="AlphaFoldDB" id="A0A1T4YBG2"/>
<dbReference type="FunFam" id="3.90.930.12:FF:000001">
    <property type="entry name" value="50S ribosomal protein L6"/>
    <property type="match status" value="1"/>
</dbReference>
<dbReference type="GO" id="GO:0003735">
    <property type="term" value="F:structural constituent of ribosome"/>
    <property type="evidence" value="ECO:0007669"/>
    <property type="project" value="UniProtKB-UniRule"/>
</dbReference>
<evidence type="ECO:0000313" key="11">
    <source>
        <dbReference type="Proteomes" id="UP000190105"/>
    </source>
</evidence>
<reference evidence="11" key="1">
    <citation type="submission" date="2017-02" db="EMBL/GenBank/DDBJ databases">
        <authorList>
            <person name="Varghese N."/>
            <person name="Submissions S."/>
        </authorList>
    </citation>
    <scope>NUCLEOTIDE SEQUENCE [LARGE SCALE GENOMIC DNA]</scope>
    <source>
        <strain evidence="11">USBA 833</strain>
    </source>
</reference>
<evidence type="ECO:0000256" key="6">
    <source>
        <dbReference type="HAMAP-Rule" id="MF_01365"/>
    </source>
</evidence>
<evidence type="ECO:0000256" key="3">
    <source>
        <dbReference type="ARBA" id="ARBA00022884"/>
    </source>
</evidence>
<organism evidence="10 11">
    <name type="scientific">Caloramator quimbayensis</name>
    <dbReference type="NCBI Taxonomy" id="1147123"/>
    <lineage>
        <taxon>Bacteria</taxon>
        <taxon>Bacillati</taxon>
        <taxon>Bacillota</taxon>
        <taxon>Clostridia</taxon>
        <taxon>Eubacteriales</taxon>
        <taxon>Clostridiaceae</taxon>
        <taxon>Caloramator</taxon>
    </lineage>
</organism>
<dbReference type="InterPro" id="IPR036789">
    <property type="entry name" value="Ribosomal_uL6-like_a/b-dom_sf"/>
</dbReference>
<dbReference type="GO" id="GO:0022625">
    <property type="term" value="C:cytosolic large ribosomal subunit"/>
    <property type="evidence" value="ECO:0007669"/>
    <property type="project" value="UniProtKB-UniRule"/>
</dbReference>
<dbReference type="EMBL" id="FUYH01000034">
    <property type="protein sequence ID" value="SKA99172.1"/>
    <property type="molecule type" value="Genomic_DNA"/>
</dbReference>
<dbReference type="Pfam" id="PF00347">
    <property type="entry name" value="Ribosomal_L6"/>
    <property type="match status" value="2"/>
</dbReference>
<keyword evidence="5 6" id="KW-0687">Ribonucleoprotein</keyword>
<dbReference type="Gene3D" id="3.90.930.12">
    <property type="entry name" value="Ribosomal protein L6, alpha-beta domain"/>
    <property type="match status" value="2"/>
</dbReference>
<dbReference type="RefSeq" id="WP_078697666.1">
    <property type="nucleotide sequence ID" value="NZ_FUYH01000034.1"/>
</dbReference>
<evidence type="ECO:0000259" key="9">
    <source>
        <dbReference type="Pfam" id="PF00347"/>
    </source>
</evidence>
<comment type="subunit">
    <text evidence="6">Part of the 50S ribosomal subunit.</text>
</comment>
<comment type="similarity">
    <text evidence="1 6 7">Belongs to the universal ribosomal protein uL6 family.</text>
</comment>
<evidence type="ECO:0000256" key="2">
    <source>
        <dbReference type="ARBA" id="ARBA00022730"/>
    </source>
</evidence>
<dbReference type="PROSITE" id="PS00525">
    <property type="entry name" value="RIBOSOMAL_L6_1"/>
    <property type="match status" value="1"/>
</dbReference>
<dbReference type="PIRSF" id="PIRSF002162">
    <property type="entry name" value="Ribosomal_L6"/>
    <property type="match status" value="1"/>
</dbReference>
<proteinExistence type="inferred from homology"/>
<evidence type="ECO:0000256" key="5">
    <source>
        <dbReference type="ARBA" id="ARBA00023274"/>
    </source>
</evidence>
<dbReference type="OrthoDB" id="9805007at2"/>
<dbReference type="NCBIfam" id="TIGR03654">
    <property type="entry name" value="L6_bact"/>
    <property type="match status" value="1"/>
</dbReference>
<keyword evidence="2 6" id="KW-0699">rRNA-binding</keyword>
<protein>
    <recommendedName>
        <fullName evidence="6">Large ribosomal subunit protein uL6</fullName>
    </recommendedName>
</protein>
<dbReference type="InterPro" id="IPR002358">
    <property type="entry name" value="Ribosomal_uL6_CS"/>
</dbReference>
<dbReference type="PANTHER" id="PTHR11655">
    <property type="entry name" value="60S/50S RIBOSOMAL PROTEIN L6/L9"/>
    <property type="match status" value="1"/>
</dbReference>
<feature type="domain" description="Large ribosomal subunit protein uL6 alpha-beta" evidence="9">
    <location>
        <begin position="12"/>
        <end position="83"/>
    </location>
</feature>
<dbReference type="GO" id="GO:0019843">
    <property type="term" value="F:rRNA binding"/>
    <property type="evidence" value="ECO:0007669"/>
    <property type="project" value="UniProtKB-UniRule"/>
</dbReference>
<evidence type="ECO:0000256" key="4">
    <source>
        <dbReference type="ARBA" id="ARBA00022980"/>
    </source>
</evidence>